<comment type="caution">
    <text evidence="1">The sequence shown here is derived from an EMBL/GenBank/DDBJ whole genome shotgun (WGS) entry which is preliminary data.</text>
</comment>
<reference evidence="2" key="1">
    <citation type="submission" date="2013-09" db="EMBL/GenBank/DDBJ databases">
        <title>Corchorus olitorius genome sequencing.</title>
        <authorList>
            <person name="Alam M."/>
            <person name="Haque M.S."/>
            <person name="Islam M.S."/>
            <person name="Emdad E.M."/>
            <person name="Islam M.M."/>
            <person name="Ahmed B."/>
            <person name="Halim A."/>
            <person name="Hossen Q.M.M."/>
            <person name="Hossain M.Z."/>
            <person name="Ahmed R."/>
            <person name="Khan M.M."/>
            <person name="Islam R."/>
            <person name="Rashid M.M."/>
            <person name="Khan S.A."/>
            <person name="Rahman M.S."/>
            <person name="Alam M."/>
            <person name="Yahiya A.S."/>
            <person name="Khan M.S."/>
            <person name="Azam M.S."/>
            <person name="Haque T."/>
            <person name="Lashkar M.Z.H."/>
            <person name="Akhand A.I."/>
            <person name="Morshed G."/>
            <person name="Roy S."/>
            <person name="Uddin K.S."/>
            <person name="Rabeya T."/>
            <person name="Hossain A.S."/>
            <person name="Chowdhury A."/>
            <person name="Snigdha A.R."/>
            <person name="Mortoza M.S."/>
            <person name="Matin S.A."/>
            <person name="Hoque S.M.E."/>
            <person name="Islam M.K."/>
            <person name="Roy D.K."/>
            <person name="Haider R."/>
            <person name="Moosa M.M."/>
            <person name="Elias S.M."/>
            <person name="Hasan A.M."/>
            <person name="Jahan S."/>
            <person name="Shafiuddin M."/>
            <person name="Mahmood N."/>
            <person name="Shommy N.S."/>
        </authorList>
    </citation>
    <scope>NUCLEOTIDE SEQUENCE [LARGE SCALE GENOMIC DNA]</scope>
    <source>
        <strain evidence="2">cv. O-4</strain>
    </source>
</reference>
<accession>A0A1R3GBG3</accession>
<keyword evidence="2" id="KW-1185">Reference proteome</keyword>
<gene>
    <name evidence="1" type="ORF">COLO4_36004</name>
</gene>
<organism evidence="1 2">
    <name type="scientific">Corchorus olitorius</name>
    <dbReference type="NCBI Taxonomy" id="93759"/>
    <lineage>
        <taxon>Eukaryota</taxon>
        <taxon>Viridiplantae</taxon>
        <taxon>Streptophyta</taxon>
        <taxon>Embryophyta</taxon>
        <taxon>Tracheophyta</taxon>
        <taxon>Spermatophyta</taxon>
        <taxon>Magnoliopsida</taxon>
        <taxon>eudicotyledons</taxon>
        <taxon>Gunneridae</taxon>
        <taxon>Pentapetalae</taxon>
        <taxon>rosids</taxon>
        <taxon>malvids</taxon>
        <taxon>Malvales</taxon>
        <taxon>Malvaceae</taxon>
        <taxon>Grewioideae</taxon>
        <taxon>Apeibeae</taxon>
        <taxon>Corchorus</taxon>
    </lineage>
</organism>
<evidence type="ECO:0000313" key="1">
    <source>
        <dbReference type="EMBL" id="OMO55425.1"/>
    </source>
</evidence>
<proteinExistence type="predicted"/>
<name>A0A1R3GBG3_9ROSI</name>
<dbReference type="Proteomes" id="UP000187203">
    <property type="component" value="Unassembled WGS sequence"/>
</dbReference>
<dbReference type="EMBL" id="AWUE01022966">
    <property type="protein sequence ID" value="OMO55425.1"/>
    <property type="molecule type" value="Genomic_DNA"/>
</dbReference>
<dbReference type="AlphaFoldDB" id="A0A1R3GBG3"/>
<sequence length="72" mass="8415">MQKLQWAFVKLLRKANFGGSPPKPSNSQTDKKERYYLYEIIEIEKLKLLRLAAKVANKYHDLLCSSCGREKK</sequence>
<protein>
    <submittedName>
        <fullName evidence="1">Uncharacterized protein</fullName>
    </submittedName>
</protein>
<evidence type="ECO:0000313" key="2">
    <source>
        <dbReference type="Proteomes" id="UP000187203"/>
    </source>
</evidence>